<comment type="caution">
    <text evidence="7">The sequence shown here is derived from an EMBL/GenBank/DDBJ whole genome shotgun (WGS) entry which is preliminary data.</text>
</comment>
<feature type="transmembrane region" description="Helical" evidence="5">
    <location>
        <begin position="204"/>
        <end position="225"/>
    </location>
</feature>
<keyword evidence="4 5" id="KW-0472">Membrane</keyword>
<dbReference type="SUPFAM" id="SSF52091">
    <property type="entry name" value="SpoIIaa-like"/>
    <property type="match status" value="1"/>
</dbReference>
<dbReference type="PROSITE" id="PS50801">
    <property type="entry name" value="STAS"/>
    <property type="match status" value="1"/>
</dbReference>
<gene>
    <name evidence="7" type="ORF">VJ920_08320</name>
</gene>
<dbReference type="Pfam" id="PF01740">
    <property type="entry name" value="STAS"/>
    <property type="match status" value="1"/>
</dbReference>
<feature type="transmembrane region" description="Helical" evidence="5">
    <location>
        <begin position="154"/>
        <end position="176"/>
    </location>
</feature>
<dbReference type="PANTHER" id="PTHR11814">
    <property type="entry name" value="SULFATE TRANSPORTER"/>
    <property type="match status" value="1"/>
</dbReference>
<evidence type="ECO:0000313" key="7">
    <source>
        <dbReference type="EMBL" id="MEC4295315.1"/>
    </source>
</evidence>
<dbReference type="InterPro" id="IPR011547">
    <property type="entry name" value="SLC26A/SulP_dom"/>
</dbReference>
<evidence type="ECO:0000256" key="3">
    <source>
        <dbReference type="ARBA" id="ARBA00022989"/>
    </source>
</evidence>
<proteinExistence type="predicted"/>
<feature type="transmembrane region" description="Helical" evidence="5">
    <location>
        <begin position="237"/>
        <end position="262"/>
    </location>
</feature>
<feature type="domain" description="STAS" evidence="6">
    <location>
        <begin position="474"/>
        <end position="574"/>
    </location>
</feature>
<feature type="transmembrane region" description="Helical" evidence="5">
    <location>
        <begin position="282"/>
        <end position="304"/>
    </location>
</feature>
<comment type="subcellular location">
    <subcellularLocation>
        <location evidence="1">Membrane</location>
        <topology evidence="1">Multi-pass membrane protein</topology>
    </subcellularLocation>
</comment>
<feature type="transmembrane region" description="Helical" evidence="5">
    <location>
        <begin position="412"/>
        <end position="443"/>
    </location>
</feature>
<dbReference type="InterPro" id="IPR036513">
    <property type="entry name" value="STAS_dom_sf"/>
</dbReference>
<keyword evidence="8" id="KW-1185">Reference proteome</keyword>
<feature type="transmembrane region" description="Helical" evidence="5">
    <location>
        <begin position="112"/>
        <end position="142"/>
    </location>
</feature>
<feature type="transmembrane region" description="Helical" evidence="5">
    <location>
        <begin position="362"/>
        <end position="392"/>
    </location>
</feature>
<accession>A0ABU6IZV7</accession>
<dbReference type="CDD" id="cd07042">
    <property type="entry name" value="STAS_SulP_like_sulfate_transporter"/>
    <property type="match status" value="1"/>
</dbReference>
<evidence type="ECO:0000259" key="6">
    <source>
        <dbReference type="PROSITE" id="PS50801"/>
    </source>
</evidence>
<evidence type="ECO:0000256" key="4">
    <source>
        <dbReference type="ARBA" id="ARBA00023136"/>
    </source>
</evidence>
<name>A0ABU6IZV7_9ACTN</name>
<protein>
    <submittedName>
        <fullName evidence="7">SulP family inorganic anion transporter</fullName>
    </submittedName>
</protein>
<evidence type="ECO:0000256" key="5">
    <source>
        <dbReference type="SAM" id="Phobius"/>
    </source>
</evidence>
<organism evidence="7 8">
    <name type="scientific">Adlercreutzia shanghongiae</name>
    <dbReference type="NCBI Taxonomy" id="3111773"/>
    <lineage>
        <taxon>Bacteria</taxon>
        <taxon>Bacillati</taxon>
        <taxon>Actinomycetota</taxon>
        <taxon>Coriobacteriia</taxon>
        <taxon>Eggerthellales</taxon>
        <taxon>Eggerthellaceae</taxon>
        <taxon>Adlercreutzia</taxon>
    </lineage>
</organism>
<feature type="transmembrane region" description="Helical" evidence="5">
    <location>
        <begin position="57"/>
        <end position="78"/>
    </location>
</feature>
<dbReference type="InterPro" id="IPR001902">
    <property type="entry name" value="SLC26A/SulP_fam"/>
</dbReference>
<reference evidence="7 8" key="1">
    <citation type="submission" date="2024-01" db="EMBL/GenBank/DDBJ databases">
        <title>novel species in genus Adlercreutzia.</title>
        <authorList>
            <person name="Liu X."/>
        </authorList>
    </citation>
    <scope>NUCLEOTIDE SEQUENCE [LARGE SCALE GENOMIC DNA]</scope>
    <source>
        <strain evidence="7 8">R22</strain>
    </source>
</reference>
<dbReference type="EMBL" id="JAYMFH010000012">
    <property type="protein sequence ID" value="MEC4295315.1"/>
    <property type="molecule type" value="Genomic_DNA"/>
</dbReference>
<evidence type="ECO:0000313" key="8">
    <source>
        <dbReference type="Proteomes" id="UP001343724"/>
    </source>
</evidence>
<evidence type="ECO:0000256" key="2">
    <source>
        <dbReference type="ARBA" id="ARBA00022692"/>
    </source>
</evidence>
<keyword evidence="2 5" id="KW-0812">Transmembrane</keyword>
<dbReference type="InterPro" id="IPR002645">
    <property type="entry name" value="STAS_dom"/>
</dbReference>
<keyword evidence="3 5" id="KW-1133">Transmembrane helix</keyword>
<dbReference type="Pfam" id="PF00916">
    <property type="entry name" value="Sulfate_transp"/>
    <property type="match status" value="1"/>
</dbReference>
<evidence type="ECO:0000256" key="1">
    <source>
        <dbReference type="ARBA" id="ARBA00004141"/>
    </source>
</evidence>
<dbReference type="Gene3D" id="3.30.750.24">
    <property type="entry name" value="STAS domain"/>
    <property type="match status" value="1"/>
</dbReference>
<dbReference type="Proteomes" id="UP001343724">
    <property type="component" value="Unassembled WGS sequence"/>
</dbReference>
<dbReference type="RefSeq" id="WP_326440512.1">
    <property type="nucleotide sequence ID" value="NZ_JAYMFH010000012.1"/>
</dbReference>
<sequence>MPPRGTFLAVRRRVGRALSDDPKKRAMQQRDKIKPILFSILKHSSKEELKQQIPRDIVAGIVVAVVALPLSIALGIASGVSPEQGLYTAIIAGFLIAFLGGSRVQISGPTAAFATIVAGIVATDGIEGLIAATIIAGILLILMGLCKLGAVIRFVPFTITTGFTAGIAVTLTIGQLKDFLGLTYPDGTVAVETTEKLAALASNIATVNAQACVVGAVCLAILFLWPRVCERVPSSLVALLAGIAMVSVLGLDVRTIGDLYVIDSALPAFHMPQLDWALFRSQLANGVTIAILAAIESLLSCVVADSMISAHHRANTELVAQGIGNIASVLFGGIPATGAIARTAANVKAGGRTPISGMVHALVLVAVLAFLMPYAALIPMPTIAAILLYVAYNMSGWRNFAHLCQTASKGAVATLVLTFVLTIVFDLVVAIAAGMLITMVLFLKMVSEETEVKGWKYYCDENSEVTHLRELPKSVRVYEINGPMFFGMTERIADISVKEFTKYLIIRMRGVPSLDATGMNALENLYAYCDAHGVRLIFSHVNEQPMRTMQRAGFVDLVGEEHFRSSIDDAIAHARELLAEESTAAGE</sequence>
<feature type="transmembrane region" description="Helical" evidence="5">
    <location>
        <begin position="85"/>
        <end position="106"/>
    </location>
</feature>